<dbReference type="EMBL" id="JAASRM010000001">
    <property type="protein sequence ID" value="NIK89495.1"/>
    <property type="molecule type" value="Genomic_DNA"/>
</dbReference>
<reference evidence="5 6" key="1">
    <citation type="submission" date="2020-03" db="EMBL/GenBank/DDBJ databases">
        <title>Genomic Encyclopedia of Type Strains, Phase IV (KMG-IV): sequencing the most valuable type-strain genomes for metagenomic binning, comparative biology and taxonomic classification.</title>
        <authorList>
            <person name="Goeker M."/>
        </authorList>
    </citation>
    <scope>NUCLEOTIDE SEQUENCE [LARGE SCALE GENOMIC DNA]</scope>
    <source>
        <strain evidence="5 6">DSM 19867</strain>
    </source>
</reference>
<dbReference type="Pfam" id="PF20620">
    <property type="entry name" value="DUF6805"/>
    <property type="match status" value="1"/>
</dbReference>
<dbReference type="InterPro" id="IPR008928">
    <property type="entry name" value="6-hairpin_glycosidase_sf"/>
</dbReference>
<dbReference type="InterPro" id="IPR012878">
    <property type="entry name" value="Beta-AFase-like_GH127_cat"/>
</dbReference>
<feature type="domain" description="Non-reducing end beta-L-arabinofuranosidase-like GH127 catalytic" evidence="2">
    <location>
        <begin position="43"/>
        <end position="431"/>
    </location>
</feature>
<keyword evidence="6" id="KW-1185">Reference proteome</keyword>
<keyword evidence="1" id="KW-0732">Signal</keyword>
<comment type="caution">
    <text evidence="5">The sequence shown here is derived from an EMBL/GenBank/DDBJ whole genome shotgun (WGS) entry which is preliminary data.</text>
</comment>
<dbReference type="InterPro" id="IPR006311">
    <property type="entry name" value="TAT_signal"/>
</dbReference>
<feature type="signal peptide" evidence="1">
    <location>
        <begin position="1"/>
        <end position="29"/>
    </location>
</feature>
<dbReference type="RefSeq" id="WP_167083578.1">
    <property type="nucleotide sequence ID" value="NZ_BAAADC010000001.1"/>
</dbReference>
<evidence type="ECO:0000256" key="1">
    <source>
        <dbReference type="SAM" id="SignalP"/>
    </source>
</evidence>
<dbReference type="InterPro" id="IPR046544">
    <property type="entry name" value="GH146_SB_dom"/>
</dbReference>
<dbReference type="PANTHER" id="PTHR31151:SF0">
    <property type="entry name" value="PROLINE-TRNA LIGASE (DUF1680)"/>
    <property type="match status" value="1"/>
</dbReference>
<evidence type="ECO:0000259" key="4">
    <source>
        <dbReference type="Pfam" id="PF20736"/>
    </source>
</evidence>
<evidence type="ECO:0000259" key="3">
    <source>
        <dbReference type="Pfam" id="PF20620"/>
    </source>
</evidence>
<feature type="domain" description="Non-reducing end beta-L-arabinofuranosidase-like GH127 middle" evidence="4">
    <location>
        <begin position="443"/>
        <end position="533"/>
    </location>
</feature>
<evidence type="ECO:0008006" key="7">
    <source>
        <dbReference type="Google" id="ProtNLM"/>
    </source>
</evidence>
<feature type="chain" id="PRO_5032799707" description="Glycoside hydrolase family 127 protein" evidence="1">
    <location>
        <begin position="30"/>
        <end position="791"/>
    </location>
</feature>
<dbReference type="InterPro" id="IPR049046">
    <property type="entry name" value="Beta-AFase-like_GH127_middle"/>
</dbReference>
<dbReference type="SUPFAM" id="SSF48208">
    <property type="entry name" value="Six-hairpin glycosidases"/>
    <property type="match status" value="1"/>
</dbReference>
<dbReference type="AlphaFoldDB" id="A0A846N1Z1"/>
<dbReference type="PANTHER" id="PTHR31151">
    <property type="entry name" value="PROLINE-TRNA LIGASE (DUF1680)"/>
    <property type="match status" value="1"/>
</dbReference>
<protein>
    <recommendedName>
        <fullName evidence="7">Glycoside hydrolase family 127 protein</fullName>
    </recommendedName>
</protein>
<dbReference type="Pfam" id="PF20736">
    <property type="entry name" value="Glyco_hydro127M"/>
    <property type="match status" value="1"/>
</dbReference>
<dbReference type="Pfam" id="PF07944">
    <property type="entry name" value="Beta-AFase-like_GH127_cat"/>
    <property type="match status" value="1"/>
</dbReference>
<evidence type="ECO:0000259" key="2">
    <source>
        <dbReference type="Pfam" id="PF07944"/>
    </source>
</evidence>
<name>A0A846N1Z1_9PROT</name>
<organism evidence="5 6">
    <name type="scientific">Rhizomicrobium palustre</name>
    <dbReference type="NCBI Taxonomy" id="189966"/>
    <lineage>
        <taxon>Bacteria</taxon>
        <taxon>Pseudomonadati</taxon>
        <taxon>Pseudomonadota</taxon>
        <taxon>Alphaproteobacteria</taxon>
        <taxon>Micropepsales</taxon>
        <taxon>Micropepsaceae</taxon>
        <taxon>Rhizomicrobium</taxon>
    </lineage>
</organism>
<dbReference type="GO" id="GO:0005975">
    <property type="term" value="P:carbohydrate metabolic process"/>
    <property type="evidence" value="ECO:0007669"/>
    <property type="project" value="InterPro"/>
</dbReference>
<dbReference type="PROSITE" id="PS51318">
    <property type="entry name" value="TAT"/>
    <property type="match status" value="1"/>
</dbReference>
<accession>A0A846N1Z1</accession>
<evidence type="ECO:0000313" key="5">
    <source>
        <dbReference type="EMBL" id="NIK89495.1"/>
    </source>
</evidence>
<evidence type="ECO:0000313" key="6">
    <source>
        <dbReference type="Proteomes" id="UP000570514"/>
    </source>
</evidence>
<feature type="domain" description="Glycoside hydrolase GH146 substrate-binding" evidence="3">
    <location>
        <begin position="646"/>
        <end position="782"/>
    </location>
</feature>
<sequence length="791" mass="86973">MPRLHRRDLLRSSASMAAFAALSGGTALAAPQQGLAHPVALKNVRLLPSPYRTAVEANLKYLLSLSADRFLHNYHKFAGLPVKGELYGGWEADTIAGEGLGHYLSALALMYAQTGNQECKTRIAYIVSEMAKVQAAQGDGYVAGFLRKRKDGTIVDGKEIFAEIAAGDIRSTGFDLNGAWSPLYNIHKVLAGLLDAEELVGNKQALTVCLGFARYLDKVFAKLSDAQMQDMLSCEYGGINESFAELYARTKDARWLKLAERIYDKKSLDPVLAGEDHLPNTHANTQIPKIIGLARIAEVGGPGSFKQGAAFFWDTVVHHHSFVIGGNGDREYFFAPDTTADHLTEQTCEHCGSYNMLKLTRHLYAWKPDAALFDYYERTQLNHILAAQNPKTGMFTYMTPMMSGAERGFSGPEDAFWCCVLSGMESHAKHGDSVYWESGNTFFVNLFIPSEVKSSFGAWQLQTRYPYEGDIHLKLNALHAPKVFALALRIPGWAESADITINGEKVEAVREHGYAVLRRTWKAGDAVTLSLPLALRLETAPGSERAVSILRGPMVMGADLGSAEKPFEGVAPALVGADLLAGIKPVAPQDAVYRTEGIGRPGELTLKPFYAQWEERSALYFNRYSEPEWAKYQAAYLAEQARLKDIAARSLDVMHLGEMQAEHDHALKAETSYPVIYRARNGRDARAGGFFSFEMAARKDGKDPGALMLAVTYWGGEVNRDFNIEVDGALVAHQLLTGQKPGEWLDLEYAIPLELTKGKDKITVRFVSLNRKSVGPVFGVRLFTAAPSGAK</sequence>
<gene>
    <name evidence="5" type="ORF">FHS83_002813</name>
</gene>
<proteinExistence type="predicted"/>
<dbReference type="Proteomes" id="UP000570514">
    <property type="component" value="Unassembled WGS sequence"/>
</dbReference>